<organism evidence="1">
    <name type="scientific">marine sediment metagenome</name>
    <dbReference type="NCBI Taxonomy" id="412755"/>
    <lineage>
        <taxon>unclassified sequences</taxon>
        <taxon>metagenomes</taxon>
        <taxon>ecological metagenomes</taxon>
    </lineage>
</organism>
<dbReference type="SUPFAM" id="SSF53448">
    <property type="entry name" value="Nucleotide-diphospho-sugar transferases"/>
    <property type="match status" value="1"/>
</dbReference>
<sequence>VTGHGGKEIERRVKVDSYCMKVTFIFNPEYAIKNNVYSLWCARSILKEGAILFNSDVFCHPRIIQRVLNLQDGNFLVIDESKELGKEEMKVKINSDMIKEISKEIDPDKADGEYIGIARFSQKGGLVLSKILDEIIKNQETDVFYEAAFQRMIVHCNLFKMSTQGLLWIEIDDFVDLKRARSVWVKILDGV</sequence>
<dbReference type="EMBL" id="BARU01000200">
    <property type="protein sequence ID" value="GAH28760.1"/>
    <property type="molecule type" value="Genomic_DNA"/>
</dbReference>
<dbReference type="AlphaFoldDB" id="X1F862"/>
<evidence type="ECO:0008006" key="2">
    <source>
        <dbReference type="Google" id="ProtNLM"/>
    </source>
</evidence>
<reference evidence="1" key="1">
    <citation type="journal article" date="2014" name="Front. Microbiol.">
        <title>High frequency of phylogenetically diverse reductive dehalogenase-homologous genes in deep subseafloor sedimentary metagenomes.</title>
        <authorList>
            <person name="Kawai M."/>
            <person name="Futagami T."/>
            <person name="Toyoda A."/>
            <person name="Takaki Y."/>
            <person name="Nishi S."/>
            <person name="Hori S."/>
            <person name="Arai W."/>
            <person name="Tsubouchi T."/>
            <person name="Morono Y."/>
            <person name="Uchiyama I."/>
            <person name="Ito T."/>
            <person name="Fujiyama A."/>
            <person name="Inagaki F."/>
            <person name="Takami H."/>
        </authorList>
    </citation>
    <scope>NUCLEOTIDE SEQUENCE</scope>
    <source>
        <strain evidence="1">Expedition CK06-06</strain>
    </source>
</reference>
<feature type="non-terminal residue" evidence="1">
    <location>
        <position position="1"/>
    </location>
</feature>
<name>X1F862_9ZZZZ</name>
<proteinExistence type="predicted"/>
<comment type="caution">
    <text evidence="1">The sequence shown here is derived from an EMBL/GenBank/DDBJ whole genome shotgun (WGS) entry which is preliminary data.</text>
</comment>
<dbReference type="InterPro" id="IPR029044">
    <property type="entry name" value="Nucleotide-diphossugar_trans"/>
</dbReference>
<dbReference type="Gene3D" id="3.90.550.10">
    <property type="entry name" value="Spore Coat Polysaccharide Biosynthesis Protein SpsA, Chain A"/>
    <property type="match status" value="1"/>
</dbReference>
<accession>X1F862</accession>
<protein>
    <recommendedName>
        <fullName evidence="2">Nucleotidyl transferase domain-containing protein</fullName>
    </recommendedName>
</protein>
<gene>
    <name evidence="1" type="ORF">S03H2_00817</name>
</gene>
<evidence type="ECO:0000313" key="1">
    <source>
        <dbReference type="EMBL" id="GAH28760.1"/>
    </source>
</evidence>